<organism evidence="2 3">
    <name type="scientific">Chryseobacterium mucoviscidosis</name>
    <dbReference type="NCBI Taxonomy" id="1945581"/>
    <lineage>
        <taxon>Bacteria</taxon>
        <taxon>Pseudomonadati</taxon>
        <taxon>Bacteroidota</taxon>
        <taxon>Flavobacteriia</taxon>
        <taxon>Flavobacteriales</taxon>
        <taxon>Weeksellaceae</taxon>
        <taxon>Chryseobacterium group</taxon>
        <taxon>Chryseobacterium</taxon>
    </lineage>
</organism>
<name>A0A202C8D3_9FLAO</name>
<feature type="chain" id="PRO_5012080741" description="TraB/GumN family protein" evidence="1">
    <location>
        <begin position="20"/>
        <end position="299"/>
    </location>
</feature>
<keyword evidence="3" id="KW-1185">Reference proteome</keyword>
<dbReference type="Proteomes" id="UP000196355">
    <property type="component" value="Unassembled WGS sequence"/>
</dbReference>
<comment type="caution">
    <text evidence="2">The sequence shown here is derived from an EMBL/GenBank/DDBJ whole genome shotgun (WGS) entry which is preliminary data.</text>
</comment>
<evidence type="ECO:0008006" key="4">
    <source>
        <dbReference type="Google" id="ProtNLM"/>
    </source>
</evidence>
<dbReference type="EMBL" id="MVAG01000084">
    <property type="protein sequence ID" value="OVE59904.1"/>
    <property type="molecule type" value="Genomic_DNA"/>
</dbReference>
<sequence>MKHLLICIFISVLLVSCSASNLNKKTGNDAAPVYTTTSYLDIKLDSNKQLPSNPYILEFTNGKKTVMFCGVAHLTDDSDIENPMFAKIEQNFFAFRPNIAINEGGDISKKIYTSKQDALLKDGEIGLTKILSDSLKIKTVDGDPPVSFEFKELLKSYSKKEFLAYIITERLMWGLKGQHITDLREIEKRYNTFIENYIIKKGGVALSKSEQKFSFYKSGYEQLLKRPFDILELEPTNPFEPVGKFQEIGRKSKEIRDQFLLSTVDKLLDSNDRIFIVFGGWHLLTCKPGLEEIISRKRE</sequence>
<reference evidence="3" key="1">
    <citation type="submission" date="2017-02" db="EMBL/GenBank/DDBJ databases">
        <authorList>
            <person name="Tetz G."/>
            <person name="Tetz V."/>
        </authorList>
    </citation>
    <scope>NUCLEOTIDE SEQUENCE [LARGE SCALE GENOMIC DNA]</scope>
    <source>
        <strain evidence="3">VT16-26</strain>
    </source>
</reference>
<feature type="signal peptide" evidence="1">
    <location>
        <begin position="1"/>
        <end position="19"/>
    </location>
</feature>
<dbReference type="RefSeq" id="WP_087707308.1">
    <property type="nucleotide sequence ID" value="NZ_MVAG01000084.1"/>
</dbReference>
<dbReference type="PROSITE" id="PS51257">
    <property type="entry name" value="PROKAR_LIPOPROTEIN"/>
    <property type="match status" value="1"/>
</dbReference>
<accession>A0A202C8D3</accession>
<evidence type="ECO:0000313" key="3">
    <source>
        <dbReference type="Proteomes" id="UP000196355"/>
    </source>
</evidence>
<proteinExistence type="predicted"/>
<keyword evidence="1" id="KW-0732">Signal</keyword>
<dbReference type="AlphaFoldDB" id="A0A202C8D3"/>
<gene>
    <name evidence="2" type="ORF">B0E34_04725</name>
</gene>
<protein>
    <recommendedName>
        <fullName evidence="4">TraB/GumN family protein</fullName>
    </recommendedName>
</protein>
<evidence type="ECO:0000256" key="1">
    <source>
        <dbReference type="SAM" id="SignalP"/>
    </source>
</evidence>
<evidence type="ECO:0000313" key="2">
    <source>
        <dbReference type="EMBL" id="OVE59904.1"/>
    </source>
</evidence>